<feature type="transmembrane region" description="Helical" evidence="5">
    <location>
        <begin position="42"/>
        <end position="62"/>
    </location>
</feature>
<evidence type="ECO:0000256" key="5">
    <source>
        <dbReference type="SAM" id="Phobius"/>
    </source>
</evidence>
<dbReference type="KEGG" id="deo:CAY53_02180"/>
<dbReference type="AlphaFoldDB" id="A0A2L1GL65"/>
<keyword evidence="2 5" id="KW-0812">Transmembrane</keyword>
<evidence type="ECO:0000313" key="8">
    <source>
        <dbReference type="Proteomes" id="UP000239867"/>
    </source>
</evidence>
<dbReference type="InterPro" id="IPR007430">
    <property type="entry name" value="VirB8"/>
</dbReference>
<dbReference type="Gene3D" id="3.10.450.230">
    <property type="entry name" value="VirB8 protein"/>
    <property type="match status" value="1"/>
</dbReference>
<dbReference type="InterPro" id="IPR035658">
    <property type="entry name" value="TrbF"/>
</dbReference>
<evidence type="ECO:0000313" key="7">
    <source>
        <dbReference type="EMBL" id="AVD70431.1"/>
    </source>
</evidence>
<evidence type="ECO:0000256" key="3">
    <source>
        <dbReference type="ARBA" id="ARBA00022989"/>
    </source>
</evidence>
<organism evidence="7 8">
    <name type="scientific">Desulfobulbus oralis</name>
    <dbReference type="NCBI Taxonomy" id="1986146"/>
    <lineage>
        <taxon>Bacteria</taxon>
        <taxon>Pseudomonadati</taxon>
        <taxon>Thermodesulfobacteriota</taxon>
        <taxon>Desulfobulbia</taxon>
        <taxon>Desulfobulbales</taxon>
        <taxon>Desulfobulbaceae</taxon>
        <taxon>Desulfobulbus</taxon>
    </lineage>
</organism>
<dbReference type="RefSeq" id="WP_104935738.1">
    <property type="nucleotide sequence ID" value="NZ_CP021255.1"/>
</dbReference>
<dbReference type="SUPFAM" id="SSF54427">
    <property type="entry name" value="NTF2-like"/>
    <property type="match status" value="1"/>
</dbReference>
<evidence type="ECO:0000259" key="6">
    <source>
        <dbReference type="Pfam" id="PF04335"/>
    </source>
</evidence>
<dbReference type="Pfam" id="PF04335">
    <property type="entry name" value="VirB8"/>
    <property type="match status" value="1"/>
</dbReference>
<evidence type="ECO:0000256" key="4">
    <source>
        <dbReference type="ARBA" id="ARBA00023136"/>
    </source>
</evidence>
<dbReference type="CDD" id="cd16425">
    <property type="entry name" value="TrbF"/>
    <property type="match status" value="1"/>
</dbReference>
<dbReference type="GO" id="GO:0016020">
    <property type="term" value="C:membrane"/>
    <property type="evidence" value="ECO:0007669"/>
    <property type="project" value="UniProtKB-SubCell"/>
</dbReference>
<dbReference type="OrthoDB" id="597581at2"/>
<proteinExistence type="predicted"/>
<sequence>MNKIKQVQQAQAATGRGDNPFLNAKEEWLERHGTYIAQAAQWRIAAILALVLAVLSLSGNVYQLTRNRIDRYFVAVDDLGKAVAEKIRNQGGNTPEKVVQATVAQTIVDWRTVTVDKELQKQMINRLNLHVAGATRGMLKEWYGQYSPYEVARQGRLVNVEVRGIPLPVSQGSYRVEWTETVRNLQGNELSRQDYEAIATIELIPPQTEEVLLANPGGVYITNLSTAKRLN</sequence>
<evidence type="ECO:0000256" key="1">
    <source>
        <dbReference type="ARBA" id="ARBA00004167"/>
    </source>
</evidence>
<name>A0A2L1GL65_9BACT</name>
<comment type="subcellular location">
    <subcellularLocation>
        <location evidence="1">Membrane</location>
        <topology evidence="1">Single-pass membrane protein</topology>
    </subcellularLocation>
</comment>
<protein>
    <submittedName>
        <fullName evidence="7">Conjugal transfer protein</fullName>
    </submittedName>
</protein>
<gene>
    <name evidence="7" type="ORF">CAY53_02180</name>
</gene>
<reference evidence="7 8" key="1">
    <citation type="journal article" date="2018" name="MBio">
        <title>Insights into the evolution of host association through the isolation and characterization of a novel human periodontal pathobiont, Desulfobulbus oralis.</title>
        <authorList>
            <person name="Cross K.L."/>
            <person name="Chirania P."/>
            <person name="Xiong W."/>
            <person name="Beall C.J."/>
            <person name="Elkins J.G."/>
            <person name="Giannone R.J."/>
            <person name="Griffen A.L."/>
            <person name="Guss A.M."/>
            <person name="Hettich R.L."/>
            <person name="Joshi S.S."/>
            <person name="Mokrzan E.M."/>
            <person name="Martin R.K."/>
            <person name="Zhulin I.B."/>
            <person name="Leys E.J."/>
            <person name="Podar M."/>
        </authorList>
    </citation>
    <scope>NUCLEOTIDE SEQUENCE [LARGE SCALE GENOMIC DNA]</scope>
    <source>
        <strain evidence="7 8">ORNL</strain>
    </source>
</reference>
<feature type="domain" description="Bacterial virulence protein VirB8" evidence="6">
    <location>
        <begin position="24"/>
        <end position="228"/>
    </location>
</feature>
<keyword evidence="4 5" id="KW-0472">Membrane</keyword>
<dbReference type="InterPro" id="IPR032710">
    <property type="entry name" value="NTF2-like_dom_sf"/>
</dbReference>
<evidence type="ECO:0000256" key="2">
    <source>
        <dbReference type="ARBA" id="ARBA00022692"/>
    </source>
</evidence>
<dbReference type="Proteomes" id="UP000239867">
    <property type="component" value="Chromosome"/>
</dbReference>
<accession>A0A2L1GL65</accession>
<keyword evidence="3 5" id="KW-1133">Transmembrane helix</keyword>
<keyword evidence="8" id="KW-1185">Reference proteome</keyword>
<dbReference type="EMBL" id="CP021255">
    <property type="protein sequence ID" value="AVD70431.1"/>
    <property type="molecule type" value="Genomic_DNA"/>
</dbReference>